<comment type="catalytic activity">
    <reaction evidence="1">
        <text>ATP + protein L-histidine = ADP + protein N-phospho-L-histidine.</text>
        <dbReference type="EC" id="2.7.13.3"/>
    </reaction>
</comment>
<organism evidence="18 19">
    <name type="scientific">Limnochorda pilosa</name>
    <dbReference type="NCBI Taxonomy" id="1555112"/>
    <lineage>
        <taxon>Bacteria</taxon>
        <taxon>Bacillati</taxon>
        <taxon>Bacillota</taxon>
        <taxon>Limnochordia</taxon>
        <taxon>Limnochordales</taxon>
        <taxon>Limnochordaceae</taxon>
        <taxon>Limnochorda</taxon>
    </lineage>
</organism>
<keyword evidence="16" id="KW-0472">Membrane</keyword>
<evidence type="ECO:0000256" key="16">
    <source>
        <dbReference type="SAM" id="Phobius"/>
    </source>
</evidence>
<dbReference type="InterPro" id="IPR005467">
    <property type="entry name" value="His_kinase_dom"/>
</dbReference>
<feature type="transmembrane region" description="Helical" evidence="16">
    <location>
        <begin position="13"/>
        <end position="34"/>
    </location>
</feature>
<feature type="domain" description="Histidine kinase" evidence="17">
    <location>
        <begin position="274"/>
        <end position="475"/>
    </location>
</feature>
<keyword evidence="19" id="KW-1185">Reference proteome</keyword>
<dbReference type="GO" id="GO:0046872">
    <property type="term" value="F:metal ion binding"/>
    <property type="evidence" value="ECO:0007669"/>
    <property type="project" value="UniProtKB-KW"/>
</dbReference>
<name>A0A0K2SJJ2_LIMPI</name>
<keyword evidence="8" id="KW-0808">Transferase</keyword>
<keyword evidence="6" id="KW-0004">4Fe-4S</keyword>
<dbReference type="RefSeq" id="WP_068135871.1">
    <property type="nucleotide sequence ID" value="NZ_AP014924.1"/>
</dbReference>
<feature type="transmembrane region" description="Helical" evidence="16">
    <location>
        <begin position="181"/>
        <end position="199"/>
    </location>
</feature>
<feature type="transmembrane region" description="Helical" evidence="16">
    <location>
        <begin position="219"/>
        <end position="243"/>
    </location>
</feature>
<protein>
    <recommendedName>
        <fullName evidence="5">Oxygen sensor histidine kinase NreB</fullName>
        <ecNumber evidence="4">2.7.13.3</ecNumber>
    </recommendedName>
    <alternativeName>
        <fullName evidence="15">Nitrogen regulation protein B</fullName>
    </alternativeName>
</protein>
<evidence type="ECO:0000313" key="19">
    <source>
        <dbReference type="Proteomes" id="UP000065807"/>
    </source>
</evidence>
<keyword evidence="13" id="KW-0411">Iron-sulfur</keyword>
<evidence type="ECO:0000256" key="1">
    <source>
        <dbReference type="ARBA" id="ARBA00000085"/>
    </source>
</evidence>
<evidence type="ECO:0000256" key="2">
    <source>
        <dbReference type="ARBA" id="ARBA00001966"/>
    </source>
</evidence>
<dbReference type="KEGG" id="lpil:LIP_1409"/>
<keyword evidence="11" id="KW-0408">Iron</keyword>
<dbReference type="Gene3D" id="1.20.5.1930">
    <property type="match status" value="1"/>
</dbReference>
<dbReference type="EC" id="2.7.13.3" evidence="4"/>
<dbReference type="GO" id="GO:0016020">
    <property type="term" value="C:membrane"/>
    <property type="evidence" value="ECO:0007669"/>
    <property type="project" value="InterPro"/>
</dbReference>
<dbReference type="AlphaFoldDB" id="A0A0K2SJJ2"/>
<dbReference type="Pfam" id="PF07730">
    <property type="entry name" value="HisKA_3"/>
    <property type="match status" value="1"/>
</dbReference>
<dbReference type="GO" id="GO:0051539">
    <property type="term" value="F:4 iron, 4 sulfur cluster binding"/>
    <property type="evidence" value="ECO:0007669"/>
    <property type="project" value="UniProtKB-KW"/>
</dbReference>
<evidence type="ECO:0000313" key="18">
    <source>
        <dbReference type="EMBL" id="BAS27260.1"/>
    </source>
</evidence>
<dbReference type="STRING" id="1555112.LIP_1409"/>
<dbReference type="InterPro" id="IPR011712">
    <property type="entry name" value="Sig_transdc_His_kin_sub3_dim/P"/>
</dbReference>
<feature type="transmembrane region" description="Helical" evidence="16">
    <location>
        <begin position="46"/>
        <end position="66"/>
    </location>
</feature>
<dbReference type="InterPro" id="IPR050482">
    <property type="entry name" value="Sensor_HK_TwoCompSys"/>
</dbReference>
<dbReference type="InterPro" id="IPR036890">
    <property type="entry name" value="HATPase_C_sf"/>
</dbReference>
<dbReference type="GO" id="GO:0005737">
    <property type="term" value="C:cytoplasm"/>
    <property type="evidence" value="ECO:0007669"/>
    <property type="project" value="UniProtKB-SubCell"/>
</dbReference>
<dbReference type="Gene3D" id="3.30.565.10">
    <property type="entry name" value="Histidine kinase-like ATPase, C-terminal domain"/>
    <property type="match status" value="1"/>
</dbReference>
<evidence type="ECO:0000256" key="4">
    <source>
        <dbReference type="ARBA" id="ARBA00012438"/>
    </source>
</evidence>
<evidence type="ECO:0000256" key="5">
    <source>
        <dbReference type="ARBA" id="ARBA00017322"/>
    </source>
</evidence>
<evidence type="ECO:0000256" key="3">
    <source>
        <dbReference type="ARBA" id="ARBA00004496"/>
    </source>
</evidence>
<dbReference type="Pfam" id="PF02518">
    <property type="entry name" value="HATPase_c"/>
    <property type="match status" value="1"/>
</dbReference>
<dbReference type="GO" id="GO:0000155">
    <property type="term" value="F:phosphorelay sensor kinase activity"/>
    <property type="evidence" value="ECO:0007669"/>
    <property type="project" value="InterPro"/>
</dbReference>
<comment type="function">
    <text evidence="14">Member of the two-component regulatory system NreB/NreC involved in the control of dissimilatory nitrate/nitrite reduction in response to oxygen. NreB functions as a direct oxygen sensor histidine kinase which is autophosphorylated, in the absence of oxygen, probably at the conserved histidine residue, and transfers its phosphate group probably to a conserved aspartate residue of NreC. NreB/NreC activates the expression of the nitrate (narGHJI) and nitrite (nir) reductase operons, as well as the putative nitrate transporter gene narT.</text>
</comment>
<gene>
    <name evidence="18" type="ORF">LIP_1409</name>
</gene>
<keyword evidence="9" id="KW-0479">Metal-binding</keyword>
<keyword evidence="12" id="KW-0902">Two-component regulatory system</keyword>
<feature type="transmembrane region" description="Helical" evidence="16">
    <location>
        <begin position="112"/>
        <end position="131"/>
    </location>
</feature>
<reference evidence="19" key="2">
    <citation type="journal article" date="2016" name="Int. J. Syst. Evol. Microbiol.">
        <title>Complete genome sequence and cell structure of Limnochorda pilosa, a Gram-negative spore-former within the phylum Firmicutes.</title>
        <authorList>
            <person name="Watanabe M."/>
            <person name="Kojima H."/>
            <person name="Fukui M."/>
        </authorList>
    </citation>
    <scope>NUCLEOTIDE SEQUENCE [LARGE SCALE GENOMIC DNA]</scope>
    <source>
        <strain evidence="19">HC45</strain>
    </source>
</reference>
<evidence type="ECO:0000256" key="12">
    <source>
        <dbReference type="ARBA" id="ARBA00023012"/>
    </source>
</evidence>
<dbReference type="Proteomes" id="UP000065807">
    <property type="component" value="Chromosome"/>
</dbReference>
<dbReference type="PANTHER" id="PTHR24421">
    <property type="entry name" value="NITRATE/NITRITE SENSOR PROTEIN NARX-RELATED"/>
    <property type="match status" value="1"/>
</dbReference>
<dbReference type="SMART" id="SM00387">
    <property type="entry name" value="HATPase_c"/>
    <property type="match status" value="1"/>
</dbReference>
<dbReference type="InterPro" id="IPR003594">
    <property type="entry name" value="HATPase_dom"/>
</dbReference>
<accession>A0A0K2SJJ2</accession>
<evidence type="ECO:0000256" key="6">
    <source>
        <dbReference type="ARBA" id="ARBA00022485"/>
    </source>
</evidence>
<dbReference type="SUPFAM" id="SSF55874">
    <property type="entry name" value="ATPase domain of HSP90 chaperone/DNA topoisomerase II/histidine kinase"/>
    <property type="match status" value="1"/>
</dbReference>
<keyword evidence="10" id="KW-0418">Kinase</keyword>
<reference evidence="19" key="1">
    <citation type="submission" date="2015-07" db="EMBL/GenBank/DDBJ databases">
        <title>Complete genome sequence and phylogenetic analysis of Limnochorda pilosa.</title>
        <authorList>
            <person name="Watanabe M."/>
            <person name="Kojima H."/>
            <person name="Fukui M."/>
        </authorList>
    </citation>
    <scope>NUCLEOTIDE SEQUENCE [LARGE SCALE GENOMIC DNA]</scope>
    <source>
        <strain evidence="19">HC45</strain>
    </source>
</reference>
<comment type="subcellular location">
    <subcellularLocation>
        <location evidence="3">Cytoplasm</location>
    </subcellularLocation>
</comment>
<feature type="transmembrane region" description="Helical" evidence="16">
    <location>
        <begin position="86"/>
        <end position="105"/>
    </location>
</feature>
<sequence>MELLQQFFRTNEIVILFGHGLVFFIMGFSTYLESRRSSQLRLARHLPLLGLFGMINGVSAWGSVFIPIQRTYLPEAVVASLEGLDAVLLALSFAFLFAFGGRLLAETRPRLGFLPWLAGAVLAAWFAAFVWSGLKEGATGIRAWLLLSDVWSRYLLGFTGSLLAAWGLAEQRSQFDEMGLGHLNVHLGLGVVAFLVYAASGGLVVPRAGFFPANVVNDVAFFTWLGVPVHAFRALAGLAIAYVTIRMLEVYDVEAALQNETHQRMLAVLTERDRIARELHDGVIQQLYAVGLNLESSLFLLESEPGQARRQIRENMGRLNQAVKDIRRYIMNLRTPQEEESAPLPARLRRVAEEFRRSYPVEVRVQVRRVTHTSLSPETVEHVVQIVRESMTNAIRHGHPRQVHLRVEGFNDGLSVAVEDDGAGFDPASVSGRNGETGHGLQNMRERAELIGGRLDIHSRPGEGTRVSLILTGGDQAGGSHSHPDRG</sequence>
<evidence type="ECO:0000256" key="9">
    <source>
        <dbReference type="ARBA" id="ARBA00022723"/>
    </source>
</evidence>
<dbReference type="PRINTS" id="PR00344">
    <property type="entry name" value="BCTRLSENSOR"/>
</dbReference>
<comment type="cofactor">
    <cofactor evidence="2">
        <name>[4Fe-4S] cluster</name>
        <dbReference type="ChEBI" id="CHEBI:49883"/>
    </cofactor>
</comment>
<dbReference type="CDD" id="cd16917">
    <property type="entry name" value="HATPase_UhpB-NarQ-NarX-like"/>
    <property type="match status" value="1"/>
</dbReference>
<evidence type="ECO:0000256" key="10">
    <source>
        <dbReference type="ARBA" id="ARBA00022777"/>
    </source>
</evidence>
<dbReference type="EMBL" id="AP014924">
    <property type="protein sequence ID" value="BAS27260.1"/>
    <property type="molecule type" value="Genomic_DNA"/>
</dbReference>
<feature type="transmembrane region" description="Helical" evidence="16">
    <location>
        <begin position="151"/>
        <end position="169"/>
    </location>
</feature>
<evidence type="ECO:0000256" key="11">
    <source>
        <dbReference type="ARBA" id="ARBA00023004"/>
    </source>
</evidence>
<dbReference type="InterPro" id="IPR004358">
    <property type="entry name" value="Sig_transdc_His_kin-like_C"/>
</dbReference>
<keyword evidence="7" id="KW-0963">Cytoplasm</keyword>
<evidence type="ECO:0000256" key="15">
    <source>
        <dbReference type="ARBA" id="ARBA00030800"/>
    </source>
</evidence>
<dbReference type="OrthoDB" id="9781904at2"/>
<keyword evidence="16" id="KW-0812">Transmembrane</keyword>
<evidence type="ECO:0000256" key="14">
    <source>
        <dbReference type="ARBA" id="ARBA00024827"/>
    </source>
</evidence>
<evidence type="ECO:0000256" key="13">
    <source>
        <dbReference type="ARBA" id="ARBA00023014"/>
    </source>
</evidence>
<evidence type="ECO:0000256" key="8">
    <source>
        <dbReference type="ARBA" id="ARBA00022679"/>
    </source>
</evidence>
<dbReference type="PROSITE" id="PS50109">
    <property type="entry name" value="HIS_KIN"/>
    <property type="match status" value="1"/>
</dbReference>
<dbReference type="GO" id="GO:0046983">
    <property type="term" value="F:protein dimerization activity"/>
    <property type="evidence" value="ECO:0007669"/>
    <property type="project" value="InterPro"/>
</dbReference>
<proteinExistence type="predicted"/>
<evidence type="ECO:0000259" key="17">
    <source>
        <dbReference type="PROSITE" id="PS50109"/>
    </source>
</evidence>
<keyword evidence="16" id="KW-1133">Transmembrane helix</keyword>
<evidence type="ECO:0000256" key="7">
    <source>
        <dbReference type="ARBA" id="ARBA00022490"/>
    </source>
</evidence>